<reference evidence="6" key="1">
    <citation type="submission" date="2020-06" db="EMBL/GenBank/DDBJ databases">
        <title>Thalassolituus marinus alknpb1M-1, a hydrocarbon-degrading bacterium isolated from the deep-sea overlying water using an in-situ strategy from the South China Sea basin.</title>
        <authorList>
            <person name="Dong C."/>
            <person name="Chen Y."/>
            <person name="Shao Z."/>
        </authorList>
    </citation>
    <scope>NUCLEOTIDE SEQUENCE [LARGE SCALE GENOMIC DNA]</scope>
    <source>
        <strain evidence="6">alknpb1M-1</strain>
    </source>
</reference>
<evidence type="ECO:0000313" key="5">
    <source>
        <dbReference type="EMBL" id="UXD87491.1"/>
    </source>
</evidence>
<name>A0ABY6AB29_9GAMM</name>
<keyword evidence="2 3" id="KW-0802">TPR repeat</keyword>
<dbReference type="Pfam" id="PF13181">
    <property type="entry name" value="TPR_8"/>
    <property type="match status" value="1"/>
</dbReference>
<protein>
    <recommendedName>
        <fullName evidence="7">Tetratricopeptide repeat protein</fullName>
    </recommendedName>
</protein>
<dbReference type="RefSeq" id="WP_260999402.1">
    <property type="nucleotide sequence ID" value="NZ_CP054475.1"/>
</dbReference>
<feature type="chain" id="PRO_5046447317" description="Tetratricopeptide repeat protein" evidence="4">
    <location>
        <begin position="19"/>
        <end position="422"/>
    </location>
</feature>
<accession>A0ABY6AB29</accession>
<evidence type="ECO:0000256" key="4">
    <source>
        <dbReference type="SAM" id="SignalP"/>
    </source>
</evidence>
<dbReference type="Proteomes" id="UP001065322">
    <property type="component" value="Chromosome"/>
</dbReference>
<sequence>MRLFITLLLSTLASASFAANNSLSQSTYEELNSIQEQLAAQQYSEAEEALLELEDDLIPGFGLALTYQLHGQLYLLQEKNTEAMTWYSKALSLNALAPAQESALSTTLAQLHLAAENTSAAIAELEPRLTKILQLEKDKNSSKRKGDKEKNADWIQPLSFITLASAYQLEKNYAASIPWLLQGIERTQSRGDKPKENWLQMLMAAHYQQKSYLKTAAVLDDLLRINPAKEDYWQQQAAIYQLLEKPKLALRTLELGYAGHYLKKADSILLLVQLLISENIPERAGRILQAHIKDETVELNERNWRLLAAAWQQGRERDKAVIAMREASAFMDDGSLLYRAAQMQQQAAQYQEALNDSEAALKKGLSERDKPRALMLAGSCAYELKDFAKARRYFQQALTLAAVAANARVWLDYLDTLEQYPG</sequence>
<dbReference type="InterPro" id="IPR011990">
    <property type="entry name" value="TPR-like_helical_dom_sf"/>
</dbReference>
<keyword evidence="6" id="KW-1185">Reference proteome</keyword>
<keyword evidence="1" id="KW-0677">Repeat</keyword>
<dbReference type="Gene3D" id="1.25.40.10">
    <property type="entry name" value="Tetratricopeptide repeat domain"/>
    <property type="match status" value="3"/>
</dbReference>
<evidence type="ECO:0000313" key="6">
    <source>
        <dbReference type="Proteomes" id="UP001065322"/>
    </source>
</evidence>
<dbReference type="SUPFAM" id="SSF48452">
    <property type="entry name" value="TPR-like"/>
    <property type="match status" value="2"/>
</dbReference>
<evidence type="ECO:0008006" key="7">
    <source>
        <dbReference type="Google" id="ProtNLM"/>
    </source>
</evidence>
<evidence type="ECO:0000256" key="3">
    <source>
        <dbReference type="PROSITE-ProRule" id="PRU00339"/>
    </source>
</evidence>
<evidence type="ECO:0000256" key="2">
    <source>
        <dbReference type="ARBA" id="ARBA00022803"/>
    </source>
</evidence>
<feature type="signal peptide" evidence="4">
    <location>
        <begin position="1"/>
        <end position="18"/>
    </location>
</feature>
<dbReference type="InterPro" id="IPR013105">
    <property type="entry name" value="TPR_2"/>
</dbReference>
<dbReference type="SMART" id="SM00028">
    <property type="entry name" value="TPR"/>
    <property type="match status" value="4"/>
</dbReference>
<gene>
    <name evidence="5" type="ORF">HUF19_08605</name>
</gene>
<dbReference type="EMBL" id="CP054475">
    <property type="protein sequence ID" value="UXD87491.1"/>
    <property type="molecule type" value="Genomic_DNA"/>
</dbReference>
<dbReference type="PROSITE" id="PS50005">
    <property type="entry name" value="TPR"/>
    <property type="match status" value="1"/>
</dbReference>
<evidence type="ECO:0000256" key="1">
    <source>
        <dbReference type="ARBA" id="ARBA00022737"/>
    </source>
</evidence>
<dbReference type="InterPro" id="IPR019734">
    <property type="entry name" value="TPR_rpt"/>
</dbReference>
<proteinExistence type="predicted"/>
<keyword evidence="4" id="KW-0732">Signal</keyword>
<organism evidence="5 6">
    <name type="scientific">Thalassolituus hydrocarboniclasticus</name>
    <dbReference type="NCBI Taxonomy" id="2742796"/>
    <lineage>
        <taxon>Bacteria</taxon>
        <taxon>Pseudomonadati</taxon>
        <taxon>Pseudomonadota</taxon>
        <taxon>Gammaproteobacteria</taxon>
        <taxon>Oceanospirillales</taxon>
        <taxon>Oceanospirillaceae</taxon>
        <taxon>Thalassolituus</taxon>
    </lineage>
</organism>
<dbReference type="Pfam" id="PF07719">
    <property type="entry name" value="TPR_2"/>
    <property type="match status" value="1"/>
</dbReference>
<feature type="repeat" description="TPR" evidence="3">
    <location>
        <begin position="64"/>
        <end position="97"/>
    </location>
</feature>